<protein>
    <submittedName>
        <fullName evidence="2">ATP-binding protein</fullName>
    </submittedName>
</protein>
<dbReference type="RefSeq" id="WP_328236558.1">
    <property type="nucleotide sequence ID" value="NZ_JAROAS010000006.1"/>
</dbReference>
<comment type="caution">
    <text evidence="2">The sequence shown here is derived from an EMBL/GenBank/DDBJ whole genome shotgun (WGS) entry which is preliminary data.</text>
</comment>
<evidence type="ECO:0000313" key="3">
    <source>
        <dbReference type="Proteomes" id="UP001341820"/>
    </source>
</evidence>
<evidence type="ECO:0000313" key="2">
    <source>
        <dbReference type="EMBL" id="MED4127225.1"/>
    </source>
</evidence>
<keyword evidence="2" id="KW-0067">ATP-binding</keyword>
<sequence>MTNQNQESIVALERALREKNDQWTRLDEKRNVINEKIQQATVALKEYEETLDTYEKARVLLQQSAEYARKQAKQQMETLVTNALQYVFGPMIAFEIELEEHGNRAVAEMFVVSNYDGMKIKTKPQDARGGGVVDIVTLALRVALMETTQPRQSGPLLLDEPGKHVSGEYTHYLYEFLKSLATMFDRQILMITHNHHLTESGDKAFVVTIRDGISQVEEATSP</sequence>
<name>A0ABU6NG78_9BACI</name>
<accession>A0ABU6NG78</accession>
<keyword evidence="3" id="KW-1185">Reference proteome</keyword>
<evidence type="ECO:0000256" key="1">
    <source>
        <dbReference type="SAM" id="Coils"/>
    </source>
</evidence>
<proteinExistence type="predicted"/>
<dbReference type="Proteomes" id="UP001341820">
    <property type="component" value="Unassembled WGS sequence"/>
</dbReference>
<dbReference type="InterPro" id="IPR027417">
    <property type="entry name" value="P-loop_NTPase"/>
</dbReference>
<organism evidence="2 3">
    <name type="scientific">Shouchella miscanthi</name>
    <dbReference type="NCBI Taxonomy" id="2598861"/>
    <lineage>
        <taxon>Bacteria</taxon>
        <taxon>Bacillati</taxon>
        <taxon>Bacillota</taxon>
        <taxon>Bacilli</taxon>
        <taxon>Bacillales</taxon>
        <taxon>Bacillaceae</taxon>
        <taxon>Shouchella</taxon>
    </lineage>
</organism>
<dbReference type="Gene3D" id="3.40.50.300">
    <property type="entry name" value="P-loop containing nucleotide triphosphate hydrolases"/>
    <property type="match status" value="1"/>
</dbReference>
<gene>
    <name evidence="2" type="ORF">P5F74_03655</name>
</gene>
<dbReference type="GO" id="GO:0005524">
    <property type="term" value="F:ATP binding"/>
    <property type="evidence" value="ECO:0007669"/>
    <property type="project" value="UniProtKB-KW"/>
</dbReference>
<dbReference type="SUPFAM" id="SSF52540">
    <property type="entry name" value="P-loop containing nucleoside triphosphate hydrolases"/>
    <property type="match status" value="1"/>
</dbReference>
<reference evidence="2 3" key="1">
    <citation type="submission" date="2023-03" db="EMBL/GenBank/DDBJ databases">
        <title>Bacillus Genome Sequencing.</title>
        <authorList>
            <person name="Dunlap C."/>
        </authorList>
    </citation>
    <scope>NUCLEOTIDE SEQUENCE [LARGE SCALE GENOMIC DNA]</scope>
    <source>
        <strain evidence="2 3">B-4107</strain>
    </source>
</reference>
<keyword evidence="2" id="KW-0547">Nucleotide-binding</keyword>
<keyword evidence="1" id="KW-0175">Coiled coil</keyword>
<feature type="coiled-coil region" evidence="1">
    <location>
        <begin position="30"/>
        <end position="64"/>
    </location>
</feature>
<dbReference type="EMBL" id="JAROAS010000006">
    <property type="protein sequence ID" value="MED4127225.1"/>
    <property type="molecule type" value="Genomic_DNA"/>
</dbReference>